<dbReference type="EC" id="1.2.1.70" evidence="3 8"/>
<dbReference type="InterPro" id="IPR006151">
    <property type="entry name" value="Shikm_DH/Glu-tRNA_Rdtase"/>
</dbReference>
<dbReference type="SUPFAM" id="SSF69075">
    <property type="entry name" value="Glutamyl tRNA-reductase dimerization domain"/>
    <property type="match status" value="1"/>
</dbReference>
<dbReference type="Gene3D" id="3.40.50.720">
    <property type="entry name" value="NAD(P)-binding Rossmann-like Domain"/>
    <property type="match status" value="1"/>
</dbReference>
<dbReference type="CDD" id="cd05213">
    <property type="entry name" value="NAD_bind_Glutamyl_tRNA_reduct"/>
    <property type="match status" value="1"/>
</dbReference>
<dbReference type="EMBL" id="CP045737">
    <property type="protein sequence ID" value="QGG42730.1"/>
    <property type="molecule type" value="Genomic_DNA"/>
</dbReference>
<comment type="domain">
    <text evidence="8">Possesses an unusual extended V-shaped dimeric structure with each monomer consisting of three distinct domains arranged along a curved 'spinal' alpha-helix. The N-terminal catalytic domain specifically recognizes the glutamate moiety of the substrate. The second domain is the NADPH-binding domain, and the third C-terminal domain is responsible for dimerization.</text>
</comment>
<keyword evidence="4 8" id="KW-0521">NADP</keyword>
<comment type="subunit">
    <text evidence="8">Homodimer.</text>
</comment>
<dbReference type="InterPro" id="IPR036343">
    <property type="entry name" value="GluRdtase_N_sf"/>
</dbReference>
<evidence type="ECO:0000313" key="10">
    <source>
        <dbReference type="EMBL" id="QGG42730.1"/>
    </source>
</evidence>
<gene>
    <name evidence="8" type="primary">hemA</name>
    <name evidence="10" type="ORF">GEV26_15850</name>
</gene>
<reference evidence="10 11" key="1">
    <citation type="submission" date="2019-11" db="EMBL/GenBank/DDBJ databases">
        <authorList>
            <person name="Li J."/>
        </authorList>
    </citation>
    <scope>NUCLEOTIDE SEQUENCE [LARGE SCALE GENOMIC DNA]</scope>
    <source>
        <strain evidence="10 11">MF47</strain>
    </source>
</reference>
<evidence type="ECO:0000256" key="7">
    <source>
        <dbReference type="ARBA" id="ARBA00047464"/>
    </source>
</evidence>
<evidence type="ECO:0000256" key="2">
    <source>
        <dbReference type="ARBA" id="ARBA00005916"/>
    </source>
</evidence>
<dbReference type="PANTHER" id="PTHR43013:SF1">
    <property type="entry name" value="GLUTAMYL-TRNA REDUCTASE"/>
    <property type="match status" value="1"/>
</dbReference>
<dbReference type="NCBIfam" id="TIGR01035">
    <property type="entry name" value="hemA"/>
    <property type="match status" value="1"/>
</dbReference>
<evidence type="ECO:0000256" key="4">
    <source>
        <dbReference type="ARBA" id="ARBA00022857"/>
    </source>
</evidence>
<dbReference type="InterPro" id="IPR036291">
    <property type="entry name" value="NAD(P)-bd_dom_sf"/>
</dbReference>
<evidence type="ECO:0000256" key="5">
    <source>
        <dbReference type="ARBA" id="ARBA00023002"/>
    </source>
</evidence>
<dbReference type="PROSITE" id="PS00747">
    <property type="entry name" value="GLUTR"/>
    <property type="match status" value="1"/>
</dbReference>
<dbReference type="PANTHER" id="PTHR43013">
    <property type="entry name" value="GLUTAMYL-TRNA REDUCTASE"/>
    <property type="match status" value="1"/>
</dbReference>
<dbReference type="PIRSF" id="PIRSF000445">
    <property type="entry name" value="4pyrrol_synth_GluRdtase"/>
    <property type="match status" value="1"/>
</dbReference>
<evidence type="ECO:0000256" key="1">
    <source>
        <dbReference type="ARBA" id="ARBA00005059"/>
    </source>
</evidence>
<dbReference type="NCBIfam" id="NF000744">
    <property type="entry name" value="PRK00045.1-3"/>
    <property type="match status" value="1"/>
</dbReference>
<proteinExistence type="inferred from homology"/>
<dbReference type="SUPFAM" id="SSF69742">
    <property type="entry name" value="Glutamyl tRNA-reductase catalytic, N-terminal domain"/>
    <property type="match status" value="1"/>
</dbReference>
<sequence>MSVLVVGMSHKSAPIDVLEHAALDVDSAVKLSHLVLETPFVSESVVISTCNRVEIYVEAERFHGAVEEISRLLAEHAGLDRVDFVRHVYVHFDEAAVAHLFGVASGMDSMILGESQILGQVRDALHTAQAESTVGSVLNALFQQALRIGKRGHAETGIDRLAPSIVTAGLDAAGAVVDAPDTRFLVAGAGTMASLAVRTLIDRGVEPHRIMVANRTYQRAYNLVATFGVSAVRWQALDVELAGADVLISCTGANGFVFDTARVEAAAQGRSMSLLDLALPRDVDPAVGDIEGITLVDLIVLSQLSANAELAADVDQVRSIVDSEVRTFLAAKAASHITPTVVALRTMATDIVASEQARIESRLPNLTDDERADVRKALHRVAEKLIHSPTVRVQQLIDGPAGLTYADALADLFALDQSAVDAVTQVGDKS</sequence>
<comment type="similarity">
    <text evidence="2 8 9">Belongs to the glutamyl-tRNA reductase family.</text>
</comment>
<evidence type="ECO:0000313" key="11">
    <source>
        <dbReference type="Proteomes" id="UP000392064"/>
    </source>
</evidence>
<feature type="binding site" evidence="8">
    <location>
        <begin position="49"/>
        <end position="52"/>
    </location>
    <ligand>
        <name>substrate</name>
    </ligand>
</feature>
<feature type="binding site" evidence="8">
    <location>
        <position position="109"/>
    </location>
    <ligand>
        <name>substrate</name>
    </ligand>
</feature>
<dbReference type="Proteomes" id="UP000392064">
    <property type="component" value="Chromosome"/>
</dbReference>
<dbReference type="Pfam" id="PF01488">
    <property type="entry name" value="Shikimate_DH"/>
    <property type="match status" value="1"/>
</dbReference>
<feature type="active site" description="Nucleophile" evidence="8">
    <location>
        <position position="50"/>
    </location>
</feature>
<keyword evidence="11" id="KW-1185">Reference proteome</keyword>
<dbReference type="Gene3D" id="3.30.460.30">
    <property type="entry name" value="Glutamyl-tRNA reductase, N-terminal domain"/>
    <property type="match status" value="1"/>
</dbReference>
<evidence type="ECO:0000256" key="6">
    <source>
        <dbReference type="ARBA" id="ARBA00023244"/>
    </source>
</evidence>
<dbReference type="Pfam" id="PF05201">
    <property type="entry name" value="GlutR_N"/>
    <property type="match status" value="1"/>
</dbReference>
<dbReference type="InterPro" id="IPR015896">
    <property type="entry name" value="4pyrrol_synth_GluRdtase_dimer"/>
</dbReference>
<accession>A0A5Q2MQS7</accession>
<feature type="site" description="Important for activity" evidence="8">
    <location>
        <position position="99"/>
    </location>
</feature>
<dbReference type="SUPFAM" id="SSF51735">
    <property type="entry name" value="NAD(P)-binding Rossmann-fold domains"/>
    <property type="match status" value="1"/>
</dbReference>
<keyword evidence="6 8" id="KW-0627">Porphyrin biosynthesis</keyword>
<dbReference type="InterPro" id="IPR036453">
    <property type="entry name" value="GluRdtase_dimer_dom_sf"/>
</dbReference>
<dbReference type="InterPro" id="IPR000343">
    <property type="entry name" value="4pyrrol_synth_GluRdtase"/>
</dbReference>
<dbReference type="UniPathway" id="UPA00251">
    <property type="reaction ID" value="UER00316"/>
</dbReference>
<dbReference type="Pfam" id="PF00745">
    <property type="entry name" value="GlutR_dimer"/>
    <property type="match status" value="1"/>
</dbReference>
<dbReference type="RefSeq" id="WP_153654536.1">
    <property type="nucleotide sequence ID" value="NZ_CP045737.1"/>
</dbReference>
<dbReference type="FunFam" id="3.30.460.30:FF:000001">
    <property type="entry name" value="Glutamyl-tRNA reductase"/>
    <property type="match status" value="1"/>
</dbReference>
<evidence type="ECO:0000256" key="8">
    <source>
        <dbReference type="HAMAP-Rule" id="MF_00087"/>
    </source>
</evidence>
<organism evidence="10 11">
    <name type="scientific">Aeromicrobium yanjiei</name>
    <dbReference type="NCBI Taxonomy" id="2662028"/>
    <lineage>
        <taxon>Bacteria</taxon>
        <taxon>Bacillati</taxon>
        <taxon>Actinomycetota</taxon>
        <taxon>Actinomycetes</taxon>
        <taxon>Propionibacteriales</taxon>
        <taxon>Nocardioidaceae</taxon>
        <taxon>Aeromicrobium</taxon>
    </lineage>
</organism>
<protein>
    <recommendedName>
        <fullName evidence="3 8">Glutamyl-tRNA reductase</fullName>
        <shortName evidence="8">GluTR</shortName>
        <ecNumber evidence="3 8">1.2.1.70</ecNumber>
    </recommendedName>
</protein>
<dbReference type="InterPro" id="IPR015895">
    <property type="entry name" value="4pyrrol_synth_GluRdtase_N"/>
</dbReference>
<name>A0A5Q2MQS7_9ACTN</name>
<keyword evidence="5 8" id="KW-0560">Oxidoreductase</keyword>
<dbReference type="HAMAP" id="MF_00087">
    <property type="entry name" value="Glu_tRNA_reductase"/>
    <property type="match status" value="1"/>
</dbReference>
<comment type="miscellaneous">
    <text evidence="8">During catalysis, the active site Cys acts as a nucleophile attacking the alpha-carbonyl group of tRNA-bound glutamate with the formation of a thioester intermediate between enzyme and glutamate, and the concomitant release of tRNA(Glu). The thioester intermediate is finally reduced by direct hydride transfer from NADPH, to form the product GSA.</text>
</comment>
<comment type="catalytic activity">
    <reaction evidence="7 8 9">
        <text>(S)-4-amino-5-oxopentanoate + tRNA(Glu) + NADP(+) = L-glutamyl-tRNA(Glu) + NADPH + H(+)</text>
        <dbReference type="Rhea" id="RHEA:12344"/>
        <dbReference type="Rhea" id="RHEA-COMP:9663"/>
        <dbReference type="Rhea" id="RHEA-COMP:9680"/>
        <dbReference type="ChEBI" id="CHEBI:15378"/>
        <dbReference type="ChEBI" id="CHEBI:57501"/>
        <dbReference type="ChEBI" id="CHEBI:57783"/>
        <dbReference type="ChEBI" id="CHEBI:58349"/>
        <dbReference type="ChEBI" id="CHEBI:78442"/>
        <dbReference type="ChEBI" id="CHEBI:78520"/>
        <dbReference type="EC" id="1.2.1.70"/>
    </reaction>
</comment>
<comment type="pathway">
    <text evidence="1 8 9">Porphyrin-containing compound metabolism; protoporphyrin-IX biosynthesis; 5-aminolevulinate from L-glutamyl-tRNA(Glu): step 1/2.</text>
</comment>
<dbReference type="AlphaFoldDB" id="A0A5Q2MQS7"/>
<feature type="binding site" evidence="8">
    <location>
        <begin position="188"/>
        <end position="193"/>
    </location>
    <ligand>
        <name>NADP(+)</name>
        <dbReference type="ChEBI" id="CHEBI:58349"/>
    </ligand>
</feature>
<dbReference type="KEGG" id="aef:GEV26_15850"/>
<feature type="binding site" evidence="8">
    <location>
        <begin position="114"/>
        <end position="116"/>
    </location>
    <ligand>
        <name>substrate</name>
    </ligand>
</feature>
<dbReference type="GO" id="GO:0008883">
    <property type="term" value="F:glutamyl-tRNA reductase activity"/>
    <property type="evidence" value="ECO:0007669"/>
    <property type="project" value="UniProtKB-UniRule"/>
</dbReference>
<dbReference type="GO" id="GO:0050661">
    <property type="term" value="F:NADP binding"/>
    <property type="evidence" value="ECO:0007669"/>
    <property type="project" value="InterPro"/>
</dbReference>
<comment type="function">
    <text evidence="8">Catalyzes the NADPH-dependent reduction of glutamyl-tRNA(Glu) to glutamate 1-semialdehyde (GSA).</text>
</comment>
<evidence type="ECO:0000256" key="3">
    <source>
        <dbReference type="ARBA" id="ARBA00012970"/>
    </source>
</evidence>
<dbReference type="GO" id="GO:0019353">
    <property type="term" value="P:protoporphyrinogen IX biosynthetic process from glutamate"/>
    <property type="evidence" value="ECO:0007669"/>
    <property type="project" value="TreeGrafter"/>
</dbReference>
<feature type="binding site" evidence="8">
    <location>
        <position position="120"/>
    </location>
    <ligand>
        <name>substrate</name>
    </ligand>
</feature>
<evidence type="ECO:0000256" key="9">
    <source>
        <dbReference type="RuleBase" id="RU000584"/>
    </source>
</evidence>
<dbReference type="InterPro" id="IPR018214">
    <property type="entry name" value="GluRdtase_CS"/>
</dbReference>